<dbReference type="AlphaFoldDB" id="A0A410GDU7"/>
<evidence type="ECO:0000313" key="2">
    <source>
        <dbReference type="Proteomes" id="UP000283474"/>
    </source>
</evidence>
<dbReference type="KEGG" id="pus:CKA81_11895"/>
<dbReference type="Proteomes" id="UP000283474">
    <property type="component" value="Chromosome"/>
</dbReference>
<keyword evidence="2" id="KW-1185">Reference proteome</keyword>
<reference evidence="1 2" key="1">
    <citation type="submission" date="2017-08" db="EMBL/GenBank/DDBJ databases">
        <authorList>
            <person name="Park S.-J."/>
            <person name="Kim H."/>
        </authorList>
    </citation>
    <scope>NUCLEOTIDE SEQUENCE [LARGE SCALE GENOMIC DNA]</scope>
    <source>
        <strain evidence="2">ye3</strain>
    </source>
</reference>
<gene>
    <name evidence="1" type="ORF">CKA81_11895</name>
</gene>
<sequence length="88" mass="9880">MLKYQDTNTSLNLTGVNMSNTTSSNINRIRRRSESAVSHTKMLEGEALLKDMRAYRKKVTASPEAARKFLVDLGVLTPEGKRKNLIRG</sequence>
<name>A0A410GDU7_9BURK</name>
<dbReference type="EMBL" id="CP022987">
    <property type="protein sequence ID" value="QAA94454.1"/>
    <property type="molecule type" value="Genomic_DNA"/>
</dbReference>
<protein>
    <submittedName>
        <fullName evidence="1">Uncharacterized protein</fullName>
    </submittedName>
</protein>
<proteinExistence type="predicted"/>
<organism evidence="1 2">
    <name type="scientific">Pollutimonas thiosulfatoxidans</name>
    <dbReference type="NCBI Taxonomy" id="2028345"/>
    <lineage>
        <taxon>Bacteria</taxon>
        <taxon>Pseudomonadati</taxon>
        <taxon>Pseudomonadota</taxon>
        <taxon>Betaproteobacteria</taxon>
        <taxon>Burkholderiales</taxon>
        <taxon>Alcaligenaceae</taxon>
        <taxon>Pollutimonas</taxon>
    </lineage>
</organism>
<accession>A0A410GDU7</accession>
<evidence type="ECO:0000313" key="1">
    <source>
        <dbReference type="EMBL" id="QAA94454.1"/>
    </source>
</evidence>